<gene>
    <name evidence="1" type="ORF">U0070_025999</name>
</gene>
<dbReference type="InterPro" id="IPR035985">
    <property type="entry name" value="Ubiquitin-activating_enz"/>
</dbReference>
<evidence type="ECO:0000313" key="2">
    <source>
        <dbReference type="Proteomes" id="UP001488838"/>
    </source>
</evidence>
<comment type="caution">
    <text evidence="1">The sequence shown here is derived from an EMBL/GenBank/DDBJ whole genome shotgun (WGS) entry which is preliminary data.</text>
</comment>
<dbReference type="Proteomes" id="UP001488838">
    <property type="component" value="Unassembled WGS sequence"/>
</dbReference>
<dbReference type="SUPFAM" id="SSF69572">
    <property type="entry name" value="Activating enzymes of the ubiquitin-like proteins"/>
    <property type="match status" value="1"/>
</dbReference>
<keyword evidence="2" id="KW-1185">Reference proteome</keyword>
<evidence type="ECO:0000313" key="1">
    <source>
        <dbReference type="EMBL" id="KAK7820941.1"/>
    </source>
</evidence>
<dbReference type="AlphaFoldDB" id="A0AAW0J3Q7"/>
<dbReference type="EMBL" id="JBBHLL010000068">
    <property type="protein sequence ID" value="KAK7820941.1"/>
    <property type="molecule type" value="Genomic_DNA"/>
</dbReference>
<proteinExistence type="predicted"/>
<feature type="non-terminal residue" evidence="1">
    <location>
        <position position="1"/>
    </location>
</feature>
<protein>
    <submittedName>
        <fullName evidence="1">Uncharacterized protein</fullName>
    </submittedName>
</protein>
<sequence length="160" mass="17578">RPDSKNKYKLAVDGGWGTLEAGKAAGTIKTQAEVAVGFLKDRVLNCNIIPPFNKIQDFSDTFPRQLPIIVNFPMYTIASMSRLLERCTEYNTASTNAAIAIEGFKTATSPSIPLINKLASSEIDGLYTYTLEAEKKENCPACNQHPQNIQHSLSAKLQEV</sequence>
<accession>A0AAW0J3Q7</accession>
<name>A0AAW0J3Q7_MYOGA</name>
<reference evidence="1 2" key="1">
    <citation type="journal article" date="2023" name="bioRxiv">
        <title>Conserved and derived expression patterns and positive selection on dental genes reveal complex evolutionary context of ever-growing rodent molars.</title>
        <authorList>
            <person name="Calamari Z.T."/>
            <person name="Song A."/>
            <person name="Cohen E."/>
            <person name="Akter M."/>
            <person name="Roy R.D."/>
            <person name="Hallikas O."/>
            <person name="Christensen M.M."/>
            <person name="Li P."/>
            <person name="Marangoni P."/>
            <person name="Jernvall J."/>
            <person name="Klein O.D."/>
        </authorList>
    </citation>
    <scope>NUCLEOTIDE SEQUENCE [LARGE SCALE GENOMIC DNA]</scope>
    <source>
        <strain evidence="1">V071</strain>
    </source>
</reference>
<dbReference type="GO" id="GO:0008641">
    <property type="term" value="F:ubiquitin-like modifier activating enzyme activity"/>
    <property type="evidence" value="ECO:0007669"/>
    <property type="project" value="InterPro"/>
</dbReference>
<organism evidence="1 2">
    <name type="scientific">Myodes glareolus</name>
    <name type="common">Bank vole</name>
    <name type="synonym">Clethrionomys glareolus</name>
    <dbReference type="NCBI Taxonomy" id="447135"/>
    <lineage>
        <taxon>Eukaryota</taxon>
        <taxon>Metazoa</taxon>
        <taxon>Chordata</taxon>
        <taxon>Craniata</taxon>
        <taxon>Vertebrata</taxon>
        <taxon>Euteleostomi</taxon>
        <taxon>Mammalia</taxon>
        <taxon>Eutheria</taxon>
        <taxon>Euarchontoglires</taxon>
        <taxon>Glires</taxon>
        <taxon>Rodentia</taxon>
        <taxon>Myomorpha</taxon>
        <taxon>Muroidea</taxon>
        <taxon>Cricetidae</taxon>
        <taxon>Arvicolinae</taxon>
        <taxon>Myodes</taxon>
    </lineage>
</organism>